<keyword evidence="3" id="KW-0288">FMN</keyword>
<dbReference type="GO" id="GO:0003959">
    <property type="term" value="F:NADPH dehydrogenase activity"/>
    <property type="evidence" value="ECO:0007669"/>
    <property type="project" value="InterPro"/>
</dbReference>
<evidence type="ECO:0000313" key="8">
    <source>
        <dbReference type="EMBL" id="PHO19127.1"/>
    </source>
</evidence>
<keyword evidence="4" id="KW-0521">NADP</keyword>
<dbReference type="GO" id="GO:0010181">
    <property type="term" value="F:FMN binding"/>
    <property type="evidence" value="ECO:0007669"/>
    <property type="project" value="InterPro"/>
</dbReference>
<keyword evidence="5" id="KW-0560">Oxidoreductase</keyword>
<evidence type="ECO:0000256" key="3">
    <source>
        <dbReference type="ARBA" id="ARBA00022643"/>
    </source>
</evidence>
<proteinExistence type="predicted"/>
<dbReference type="Proteomes" id="UP000262712">
    <property type="component" value="Chromosome"/>
</dbReference>
<keyword evidence="9" id="KW-1185">Reference proteome</keyword>
<evidence type="ECO:0000259" key="6">
    <source>
        <dbReference type="Pfam" id="PF00724"/>
    </source>
</evidence>
<accession>A0A2G1DKW1</accession>
<organism evidence="8 9">
    <name type="scientific">Malaciobacter molluscorum LMG 25693</name>
    <dbReference type="NCBI Taxonomy" id="870501"/>
    <lineage>
        <taxon>Bacteria</taxon>
        <taxon>Pseudomonadati</taxon>
        <taxon>Campylobacterota</taxon>
        <taxon>Epsilonproteobacteria</taxon>
        <taxon>Campylobacterales</taxon>
        <taxon>Arcobacteraceae</taxon>
        <taxon>Malaciobacter</taxon>
    </lineage>
</organism>
<gene>
    <name evidence="7" type="ORF">AMOL_1745</name>
    <name evidence="8" type="ORF">CPU12_02460</name>
</gene>
<evidence type="ECO:0000256" key="5">
    <source>
        <dbReference type="ARBA" id="ARBA00023002"/>
    </source>
</evidence>
<evidence type="ECO:0000313" key="10">
    <source>
        <dbReference type="Proteomes" id="UP000262712"/>
    </source>
</evidence>
<evidence type="ECO:0000256" key="2">
    <source>
        <dbReference type="ARBA" id="ARBA00022630"/>
    </source>
</evidence>
<dbReference type="Gene3D" id="3.20.20.70">
    <property type="entry name" value="Aldolase class I"/>
    <property type="match status" value="1"/>
</dbReference>
<dbReference type="KEGG" id="amol:AMOL_1745"/>
<feature type="domain" description="NADH:flavin oxidoreductase/NADH oxidase N-terminal" evidence="6">
    <location>
        <begin position="10"/>
        <end position="321"/>
    </location>
</feature>
<dbReference type="SUPFAM" id="SSF51395">
    <property type="entry name" value="FMN-linked oxidoreductases"/>
    <property type="match status" value="1"/>
</dbReference>
<dbReference type="InterPro" id="IPR013785">
    <property type="entry name" value="Aldolase_TIM"/>
</dbReference>
<dbReference type="EMBL" id="CP032098">
    <property type="protein sequence ID" value="AXX92710.1"/>
    <property type="molecule type" value="Genomic_DNA"/>
</dbReference>
<protein>
    <submittedName>
        <fullName evidence="8">NADH:flavin oxidoreductase</fullName>
    </submittedName>
    <submittedName>
        <fullName evidence="7">Old yellow enzyme (OYE)-related FMN binding domain-containing protein</fullName>
    </submittedName>
</protein>
<dbReference type="PANTHER" id="PTHR43303">
    <property type="entry name" value="NADPH DEHYDROGENASE C23G7.10C-RELATED"/>
    <property type="match status" value="1"/>
</dbReference>
<dbReference type="Proteomes" id="UP000221222">
    <property type="component" value="Unassembled WGS sequence"/>
</dbReference>
<dbReference type="Pfam" id="PF00724">
    <property type="entry name" value="Oxidored_FMN"/>
    <property type="match status" value="1"/>
</dbReference>
<sequence>MNDILKSRNIDNLNLKNSLIMAPCCMYSAQKDGKLTHFHFSHYEARAIGGVGLIIVEATAIEPRGKISDKDLALHNKDQALLHKQLVENCKSYGAKMGIQLAHAGRKSEVKDSTPIAPSSIKFSDNYKQPKELTIDEIKEIKKSFVNSAILAKEAGYDLIELHSAHGYLLCEFNSPLTNKRDDIYGDSLENRCRLTVEIAKEIKQVTALALSVRISATEWSEGGWSVEDSVYLSKELEKVGVDVIHVSAGGNQANPELMPKLEPLYQANYAKQIKENINIPVIAVGLINTYEQCQEIYDNKCADFVAMGRELLRNPNVIQYFLKEQKEKDKFQKQYARAFI</sequence>
<evidence type="ECO:0000313" key="9">
    <source>
        <dbReference type="Proteomes" id="UP000221222"/>
    </source>
</evidence>
<dbReference type="RefSeq" id="WP_099341487.1">
    <property type="nucleotide sequence ID" value="NZ_CP032098.1"/>
</dbReference>
<dbReference type="GO" id="GO:0050661">
    <property type="term" value="F:NADP binding"/>
    <property type="evidence" value="ECO:0007669"/>
    <property type="project" value="InterPro"/>
</dbReference>
<dbReference type="InterPro" id="IPR044152">
    <property type="entry name" value="YqjM-like"/>
</dbReference>
<evidence type="ECO:0000256" key="4">
    <source>
        <dbReference type="ARBA" id="ARBA00022857"/>
    </source>
</evidence>
<dbReference type="EMBL" id="NXFY01000002">
    <property type="protein sequence ID" value="PHO19127.1"/>
    <property type="molecule type" value="Genomic_DNA"/>
</dbReference>
<reference evidence="8 9" key="1">
    <citation type="submission" date="2017-09" db="EMBL/GenBank/DDBJ databases">
        <title>Arcobacter canalis sp. nov., a new species isolated from a water canal contaminated with urban sewage.</title>
        <authorList>
            <person name="Perez-Cataluna A."/>
            <person name="Salas-Masso N."/>
            <person name="Figueras M.J."/>
        </authorList>
    </citation>
    <scope>NUCLEOTIDE SEQUENCE [LARGE SCALE GENOMIC DNA]</scope>
    <source>
        <strain evidence="8 9">F98-3</strain>
    </source>
</reference>
<evidence type="ECO:0000313" key="7">
    <source>
        <dbReference type="EMBL" id="AXX92710.1"/>
    </source>
</evidence>
<dbReference type="InterPro" id="IPR001155">
    <property type="entry name" value="OxRdtase_FMN_N"/>
</dbReference>
<evidence type="ECO:0000256" key="1">
    <source>
        <dbReference type="ARBA" id="ARBA00001917"/>
    </source>
</evidence>
<comment type="cofactor">
    <cofactor evidence="1">
        <name>FMN</name>
        <dbReference type="ChEBI" id="CHEBI:58210"/>
    </cofactor>
</comment>
<name>A0A2G1DKW1_9BACT</name>
<dbReference type="PANTHER" id="PTHR43303:SF4">
    <property type="entry name" value="NADPH DEHYDROGENASE C23G7.10C-RELATED"/>
    <property type="match status" value="1"/>
</dbReference>
<keyword evidence="2" id="KW-0285">Flavoprotein</keyword>
<reference evidence="7 10" key="2">
    <citation type="submission" date="2018-08" db="EMBL/GenBank/DDBJ databases">
        <title>Complete genome of the Arcobacter molluscorum type strain LMG 25693.</title>
        <authorList>
            <person name="Miller W.G."/>
            <person name="Yee E."/>
            <person name="Bono J.L."/>
        </authorList>
    </citation>
    <scope>NUCLEOTIDE SEQUENCE [LARGE SCALE GENOMIC DNA]</scope>
    <source>
        <strain evidence="7 10">CECT 7696</strain>
    </source>
</reference>
<dbReference type="AlphaFoldDB" id="A0A2G1DKW1"/>